<dbReference type="EMBL" id="JAUBDI010000035">
    <property type="protein sequence ID" value="MDW0115249.1"/>
    <property type="molecule type" value="Genomic_DNA"/>
</dbReference>
<evidence type="ECO:0000313" key="3">
    <source>
        <dbReference type="Proteomes" id="UP001282284"/>
    </source>
</evidence>
<organism evidence="2 3">
    <name type="scientific">Sporosarcina saromensis</name>
    <dbReference type="NCBI Taxonomy" id="359365"/>
    <lineage>
        <taxon>Bacteria</taxon>
        <taxon>Bacillati</taxon>
        <taxon>Bacillota</taxon>
        <taxon>Bacilli</taxon>
        <taxon>Bacillales</taxon>
        <taxon>Caryophanaceae</taxon>
        <taxon>Sporosarcina</taxon>
    </lineage>
</organism>
<accession>A0ABU4GE32</accession>
<proteinExistence type="predicted"/>
<evidence type="ECO:0000259" key="1">
    <source>
        <dbReference type="PROSITE" id="PS50965"/>
    </source>
</evidence>
<dbReference type="InterPro" id="IPR011528">
    <property type="entry name" value="NERD"/>
</dbReference>
<reference evidence="2 3" key="1">
    <citation type="submission" date="2023-06" db="EMBL/GenBank/DDBJ databases">
        <title>Sporosarcina sp. nov., isolated from Korean traditional fermented seafood 'Jeotgal'.</title>
        <authorList>
            <person name="Yang A.I."/>
            <person name="Shin N.-R."/>
        </authorList>
    </citation>
    <scope>NUCLEOTIDE SEQUENCE [LARGE SCALE GENOMIC DNA]</scope>
    <source>
        <strain evidence="2 3">KCTC13119</strain>
    </source>
</reference>
<protein>
    <submittedName>
        <fullName evidence="2">Nuclease-related domain-containing protein</fullName>
    </submittedName>
</protein>
<feature type="domain" description="NERD" evidence="1">
    <location>
        <begin position="35"/>
        <end position="152"/>
    </location>
</feature>
<keyword evidence="3" id="KW-1185">Reference proteome</keyword>
<dbReference type="PROSITE" id="PS50965">
    <property type="entry name" value="NERD"/>
    <property type="match status" value="1"/>
</dbReference>
<name>A0ABU4GE32_9BACL</name>
<comment type="caution">
    <text evidence="2">The sequence shown here is derived from an EMBL/GenBank/DDBJ whole genome shotgun (WGS) entry which is preliminary data.</text>
</comment>
<sequence>MAPQLLEALDAAIRRLPEYHEMMPILKAKYAAVQAGFGGEQELDKVFERYAFSMEYGVFHDVSLVSSTLFQVDTLLVTPWYAVLFEVKNIAGELMVTANPPQLIRKSDSGQLSGFKSPIAQLESNCELFEDWLNNRGLSLPVYGAVVLAYAKQRIEVFDTEVPILFPHAVPTFIRKLPTGSLMLDNQAFRGLLNSLKKCHRPFIPAPICSTYAISKQDIRTGVICPGCGGFGMEKYSGGWRCLSCGKTSRKAHEQAIRDWFLLFGGEMRNKDCRTFLHVDRQQTAHRLLVSMELQTKGTYRDRVYKNPDATLKLGLSELGEL</sequence>
<dbReference type="Proteomes" id="UP001282284">
    <property type="component" value="Unassembled WGS sequence"/>
</dbReference>
<dbReference type="RefSeq" id="WP_317946848.1">
    <property type="nucleotide sequence ID" value="NZ_JAUBDI010000035.1"/>
</dbReference>
<evidence type="ECO:0000313" key="2">
    <source>
        <dbReference type="EMBL" id="MDW0115249.1"/>
    </source>
</evidence>
<gene>
    <name evidence="2" type="ORF">QT711_19035</name>
</gene>
<dbReference type="Pfam" id="PF08378">
    <property type="entry name" value="NERD"/>
    <property type="match status" value="1"/>
</dbReference>